<gene>
    <name evidence="2" type="ORF">HO133_007633</name>
</gene>
<sequence length="691" mass="78399">MSRGSDLMLPQQHDAPSIEAMRIRMLDGVCHGQTIRDCYLEVLSILVLIAWPGVCSHDKSGFRKHFLQRPYHDLDDPNLPLANERLAFLKEYAISFRENTYAFCPVTIEEREVSSIQEVAADRPLPFTEDELPLREGASGKEMYVACKTFHVAGNFRRAFRRLGWVKEPKEDTRIMENIAALAHRRNVMILLPMAEHFDLDVFLRHDFKPRRDTLEAEKLYNLDIRFPDLKDDGVNLRVQQPAAISTSRDEAAGPTNHPKLSNLELTDTRRTELWKEVRTLRNCGGDDYFYETNVSSTNTKLKTQMRQWLKDQKRSAKNPRWVRCYIDIIESTLKCDPQDRPKIGSVVCALSNLLQGKEAAIHHFPPLLIDRWRALSLVTRPSTMLTEADTTAFVSESASGRPDNNTAGFGQVHEVESKDVGEVSVDSETSFDTDTASLPTSEAIISYSRQSEHAGSQFDSRDGFGRQDRDSVLTNGSSSIIIALCPEPPFPFPTHLSHRLGTQSLQDRPFSVDDASTNFYLWCYPNAPACVDYERHYGLTSIVQPKDQTDQNPKSRQDLAIPGLLHACITSRNSLIYVVKPSILSRRREARFEERLLTSEQDRPKWISKKATTHGAVGSKWENTAIAVAAQSESTELITLCPFKRNMAEVVKYKIDYEWRLSFSIEETSTRARNGTSIATRTYFKGSTPS</sequence>
<feature type="region of interest" description="Disordered" evidence="1">
    <location>
        <begin position="449"/>
        <end position="471"/>
    </location>
</feature>
<proteinExistence type="predicted"/>
<dbReference type="EMBL" id="JACCJB010000004">
    <property type="protein sequence ID" value="KAF6227905.1"/>
    <property type="molecule type" value="Genomic_DNA"/>
</dbReference>
<feature type="compositionally biased region" description="Polar residues" evidence="1">
    <location>
        <begin position="449"/>
        <end position="459"/>
    </location>
</feature>
<reference evidence="2 3" key="1">
    <citation type="journal article" date="2020" name="Genomics">
        <title>Complete, high-quality genomes from long-read metagenomic sequencing of two wolf lichen thalli reveals enigmatic genome architecture.</title>
        <authorList>
            <person name="McKenzie S.K."/>
            <person name="Walston R.F."/>
            <person name="Allen J.L."/>
        </authorList>
    </citation>
    <scope>NUCLEOTIDE SEQUENCE [LARGE SCALE GENOMIC DNA]</scope>
    <source>
        <strain evidence="2">WasteWater1</strain>
    </source>
</reference>
<feature type="compositionally biased region" description="Basic and acidic residues" evidence="1">
    <location>
        <begin position="460"/>
        <end position="471"/>
    </location>
</feature>
<protein>
    <submittedName>
        <fullName evidence="2">Uncharacterized protein</fullName>
    </submittedName>
</protein>
<evidence type="ECO:0000313" key="3">
    <source>
        <dbReference type="Proteomes" id="UP000593566"/>
    </source>
</evidence>
<dbReference type="RefSeq" id="XP_037155839.1">
    <property type="nucleotide sequence ID" value="XM_037298503.1"/>
</dbReference>
<dbReference type="GeneID" id="59336030"/>
<name>A0A8H6CQS4_9LECA</name>
<keyword evidence="3" id="KW-1185">Reference proteome</keyword>
<evidence type="ECO:0000313" key="2">
    <source>
        <dbReference type="EMBL" id="KAF6227905.1"/>
    </source>
</evidence>
<organism evidence="2 3">
    <name type="scientific">Letharia lupina</name>
    <dbReference type="NCBI Taxonomy" id="560253"/>
    <lineage>
        <taxon>Eukaryota</taxon>
        <taxon>Fungi</taxon>
        <taxon>Dikarya</taxon>
        <taxon>Ascomycota</taxon>
        <taxon>Pezizomycotina</taxon>
        <taxon>Lecanoromycetes</taxon>
        <taxon>OSLEUM clade</taxon>
        <taxon>Lecanoromycetidae</taxon>
        <taxon>Lecanorales</taxon>
        <taxon>Lecanorineae</taxon>
        <taxon>Parmeliaceae</taxon>
        <taxon>Letharia</taxon>
    </lineage>
</organism>
<evidence type="ECO:0000256" key="1">
    <source>
        <dbReference type="SAM" id="MobiDB-lite"/>
    </source>
</evidence>
<accession>A0A8H6CQS4</accession>
<comment type="caution">
    <text evidence="2">The sequence shown here is derived from an EMBL/GenBank/DDBJ whole genome shotgun (WGS) entry which is preliminary data.</text>
</comment>
<dbReference type="AlphaFoldDB" id="A0A8H6CQS4"/>
<dbReference type="Proteomes" id="UP000593566">
    <property type="component" value="Unassembled WGS sequence"/>
</dbReference>